<keyword evidence="4" id="KW-1185">Reference proteome</keyword>
<dbReference type="Proteomes" id="UP000245444">
    <property type="component" value="Chromosome"/>
</dbReference>
<evidence type="ECO:0000259" key="1">
    <source>
        <dbReference type="Pfam" id="PF05161"/>
    </source>
</evidence>
<evidence type="ECO:0000313" key="3">
    <source>
        <dbReference type="EMBL" id="AWN47562.1"/>
    </source>
</evidence>
<name>A0A2U8WQT5_9HYPH</name>
<dbReference type="InterPro" id="IPR007835">
    <property type="entry name" value="MOFRL"/>
</dbReference>
<dbReference type="FunFam" id="3.40.1480.10:FF:000002">
    <property type="entry name" value="Glycerate kinase"/>
    <property type="match status" value="1"/>
</dbReference>
<sequence>MTEPGDLLRRLFAAAVAAADPAISLARHLPEPPRGRTIVVGAGKAAASMARAVEAAWPGEISGLVVTRYGHGAPTTRIAVVEASHPVPDAAGEAASKAILAAVAGLTPDDLVLCLISGGGSALLSLPAPGLTLSDKQAVNRALLTSGAAIGEMNCVRRHLSAIKGGRLAAACHPARLVTLLISDTPGDDPLDIASGPTVADPTTCADALAILDRYRIEVPEAVRRHLASGRGESIKPGDPLLGLPDLRMVATPLMALEAAADLARREGITPLILGDAIEGEAREVGKVMAGIARSVAAHGLPVPKPCILLSGGETTVTVRGPGRGGRNVEFLLALGAALDGHPGIHAIAGDTDGVDGLEEIAGAVLGPDTGARATALGLSLAASLDRNDGHGFFEALGDGVVTGPTLTNVNDFRAILIA</sequence>
<dbReference type="EMBL" id="CP029553">
    <property type="protein sequence ID" value="AWN47562.1"/>
    <property type="molecule type" value="Genomic_DNA"/>
</dbReference>
<dbReference type="GO" id="GO:0008887">
    <property type="term" value="F:glycerate kinase activity"/>
    <property type="evidence" value="ECO:0007669"/>
    <property type="project" value="InterPro"/>
</dbReference>
<evidence type="ECO:0000313" key="4">
    <source>
        <dbReference type="Proteomes" id="UP000245444"/>
    </source>
</evidence>
<dbReference type="Gene3D" id="3.40.1480.10">
    <property type="entry name" value="MOFRL domain"/>
    <property type="match status" value="1"/>
</dbReference>
<dbReference type="OrthoDB" id="9766552at2"/>
<dbReference type="GO" id="GO:0005737">
    <property type="term" value="C:cytoplasm"/>
    <property type="evidence" value="ECO:0007669"/>
    <property type="project" value="TreeGrafter"/>
</dbReference>
<reference evidence="3 4" key="1">
    <citation type="submission" date="2018-05" db="EMBL/GenBank/DDBJ databases">
        <title>Complete Genome Sequence of Methylobacterium sp. 17Sr1-28.</title>
        <authorList>
            <person name="Srinivasan S."/>
        </authorList>
    </citation>
    <scope>NUCLEOTIDE SEQUENCE [LARGE SCALE GENOMIC DNA]</scope>
    <source>
        <strain evidence="3 4">17Sr1-28</strain>
    </source>
</reference>
<keyword evidence="3" id="KW-0808">Transferase</keyword>
<dbReference type="InterPro" id="IPR039760">
    <property type="entry name" value="MOFRL_protein"/>
</dbReference>
<dbReference type="InterPro" id="IPR025286">
    <property type="entry name" value="MOFRL_assoc_dom"/>
</dbReference>
<dbReference type="Gene3D" id="3.40.50.10180">
    <property type="entry name" value="Glycerate kinase, MOFRL-like N-terminal domain"/>
    <property type="match status" value="1"/>
</dbReference>
<organism evidence="3 4">
    <name type="scientific">Methylobacterium terrae</name>
    <dbReference type="NCBI Taxonomy" id="2202827"/>
    <lineage>
        <taxon>Bacteria</taxon>
        <taxon>Pseudomonadati</taxon>
        <taxon>Pseudomonadota</taxon>
        <taxon>Alphaproteobacteria</taxon>
        <taxon>Hyphomicrobiales</taxon>
        <taxon>Methylobacteriaceae</taxon>
        <taxon>Methylobacterium</taxon>
    </lineage>
</organism>
<evidence type="ECO:0000259" key="2">
    <source>
        <dbReference type="Pfam" id="PF13660"/>
    </source>
</evidence>
<dbReference type="PANTHER" id="PTHR12227:SF0">
    <property type="entry name" value="GLYCERATE KINASE"/>
    <property type="match status" value="1"/>
</dbReference>
<dbReference type="PANTHER" id="PTHR12227">
    <property type="entry name" value="GLYCERATE KINASE"/>
    <property type="match status" value="1"/>
</dbReference>
<accession>A0A2U8WQT5</accession>
<feature type="domain" description="MOFRL" evidence="1">
    <location>
        <begin position="307"/>
        <end position="412"/>
    </location>
</feature>
<dbReference type="InterPro" id="IPR037035">
    <property type="entry name" value="GK-like_C_sf"/>
</dbReference>
<dbReference type="Pfam" id="PF13660">
    <property type="entry name" value="DUF4147"/>
    <property type="match status" value="1"/>
</dbReference>
<proteinExistence type="predicted"/>
<dbReference type="KEGG" id="mtea:DK419_15635"/>
<dbReference type="AlphaFoldDB" id="A0A2U8WQT5"/>
<keyword evidence="3" id="KW-0418">Kinase</keyword>
<dbReference type="Pfam" id="PF05161">
    <property type="entry name" value="MOFRL"/>
    <property type="match status" value="1"/>
</dbReference>
<feature type="domain" description="MOFRL-associated" evidence="2">
    <location>
        <begin position="8"/>
        <end position="227"/>
    </location>
</feature>
<dbReference type="RefSeq" id="WP_109959887.1">
    <property type="nucleotide sequence ID" value="NZ_CP029553.1"/>
</dbReference>
<dbReference type="SUPFAM" id="SSF82544">
    <property type="entry name" value="GckA/TtuD-like"/>
    <property type="match status" value="1"/>
</dbReference>
<dbReference type="InterPro" id="IPR038614">
    <property type="entry name" value="GK_N_sf"/>
</dbReference>
<protein>
    <submittedName>
        <fullName evidence="3">Glycerate kinase</fullName>
    </submittedName>
</protein>
<gene>
    <name evidence="3" type="ORF">DK419_15635</name>
</gene>